<evidence type="ECO:0000256" key="2">
    <source>
        <dbReference type="ARBA" id="ARBA00023136"/>
    </source>
</evidence>
<protein>
    <recommendedName>
        <fullName evidence="7">OmpA-like domain-containing protein</fullName>
    </recommendedName>
</protein>
<keyword evidence="6" id="KW-0732">Signal</keyword>
<dbReference type="Gene3D" id="3.30.1330.60">
    <property type="entry name" value="OmpA-like domain"/>
    <property type="match status" value="1"/>
</dbReference>
<evidence type="ECO:0000313" key="9">
    <source>
        <dbReference type="Proteomes" id="UP000033774"/>
    </source>
</evidence>
<keyword evidence="9" id="KW-1185">Reference proteome</keyword>
<dbReference type="OrthoDB" id="189250at2"/>
<dbReference type="PANTHER" id="PTHR30329:SF21">
    <property type="entry name" value="LIPOPROTEIN YIAD-RELATED"/>
    <property type="match status" value="1"/>
</dbReference>
<keyword evidence="2 4" id="KW-0472">Membrane</keyword>
<dbReference type="PROSITE" id="PS51257">
    <property type="entry name" value="PROKAR_LIPOPROTEIN"/>
    <property type="match status" value="1"/>
</dbReference>
<dbReference type="Proteomes" id="UP000033774">
    <property type="component" value="Unassembled WGS sequence"/>
</dbReference>
<evidence type="ECO:0000256" key="1">
    <source>
        <dbReference type="ARBA" id="ARBA00004442"/>
    </source>
</evidence>
<dbReference type="AlphaFoldDB" id="A0A0F3IZI7"/>
<dbReference type="GO" id="GO:0009279">
    <property type="term" value="C:cell outer membrane"/>
    <property type="evidence" value="ECO:0007669"/>
    <property type="project" value="UniProtKB-SubCell"/>
</dbReference>
<dbReference type="PANTHER" id="PTHR30329">
    <property type="entry name" value="STATOR ELEMENT OF FLAGELLAR MOTOR COMPLEX"/>
    <property type="match status" value="1"/>
</dbReference>
<name>A0A0F3IZI7_9PROT</name>
<accession>A0A0F3IZI7</accession>
<organism evidence="8 9">
    <name type="scientific">Elstera litoralis</name>
    <dbReference type="NCBI Taxonomy" id="552518"/>
    <lineage>
        <taxon>Bacteria</taxon>
        <taxon>Pseudomonadati</taxon>
        <taxon>Pseudomonadota</taxon>
        <taxon>Alphaproteobacteria</taxon>
        <taxon>Rhodospirillales</taxon>
        <taxon>Rhodospirillaceae</taxon>
        <taxon>Elstera</taxon>
    </lineage>
</organism>
<dbReference type="InterPro" id="IPR050330">
    <property type="entry name" value="Bact_OuterMem_StrucFunc"/>
</dbReference>
<feature type="signal peptide" evidence="6">
    <location>
        <begin position="1"/>
        <end position="19"/>
    </location>
</feature>
<feature type="domain" description="OmpA-like" evidence="7">
    <location>
        <begin position="82"/>
        <end position="196"/>
    </location>
</feature>
<evidence type="ECO:0000256" key="5">
    <source>
        <dbReference type="SAM" id="MobiDB-lite"/>
    </source>
</evidence>
<dbReference type="InterPro" id="IPR036737">
    <property type="entry name" value="OmpA-like_sf"/>
</dbReference>
<dbReference type="EMBL" id="LAJY01000014">
    <property type="protein sequence ID" value="KJV11039.1"/>
    <property type="molecule type" value="Genomic_DNA"/>
</dbReference>
<evidence type="ECO:0000259" key="7">
    <source>
        <dbReference type="PROSITE" id="PS51123"/>
    </source>
</evidence>
<reference evidence="8 9" key="1">
    <citation type="submission" date="2015-03" db="EMBL/GenBank/DDBJ databases">
        <title>Draft genome sequence of Elstera litoralis.</title>
        <authorList>
            <person name="Rahalkar M.C."/>
            <person name="Dhakephalkar P.K."/>
            <person name="Pore S.D."/>
            <person name="Arora P."/>
            <person name="Kapse N.G."/>
            <person name="Pandit P.S."/>
        </authorList>
    </citation>
    <scope>NUCLEOTIDE SEQUENCE [LARGE SCALE GENOMIC DNA]</scope>
    <source>
        <strain evidence="8 9">Dia-1</strain>
    </source>
</reference>
<comment type="caution">
    <text evidence="8">The sequence shown here is derived from an EMBL/GenBank/DDBJ whole genome shotgun (WGS) entry which is preliminary data.</text>
</comment>
<dbReference type="InterPro" id="IPR006664">
    <property type="entry name" value="OMP_bac"/>
</dbReference>
<evidence type="ECO:0000313" key="8">
    <source>
        <dbReference type="EMBL" id="KJV11039.1"/>
    </source>
</evidence>
<comment type="subcellular location">
    <subcellularLocation>
        <location evidence="1">Cell outer membrane</location>
    </subcellularLocation>
</comment>
<evidence type="ECO:0000256" key="6">
    <source>
        <dbReference type="SAM" id="SignalP"/>
    </source>
</evidence>
<dbReference type="Pfam" id="PF00691">
    <property type="entry name" value="OmpA"/>
    <property type="match status" value="1"/>
</dbReference>
<dbReference type="SUPFAM" id="SSF103088">
    <property type="entry name" value="OmpA-like"/>
    <property type="match status" value="1"/>
</dbReference>
<dbReference type="CDD" id="cd07185">
    <property type="entry name" value="OmpA_C-like"/>
    <property type="match status" value="1"/>
</dbReference>
<feature type="chain" id="PRO_5002462865" description="OmpA-like domain-containing protein" evidence="6">
    <location>
        <begin position="20"/>
        <end position="196"/>
    </location>
</feature>
<sequence>MNKSLLFAALLLLAGCAGQTTIALLPEDGGRVGKVAVEAGGATQLLDAPLQSTRFDTKGGSPAAPTVLTEAAIRETWGSALAALPVPPVNYILYFESGTATLTAESAALIPTILAELSLRPFPHLEVTGHADATGSDALNLALSRERAEAVAKRLAEGNLNQASVAISSHGKRNPLIPTPDGVAEPRNRRVTVTLQ</sequence>
<dbReference type="PRINTS" id="PR01021">
    <property type="entry name" value="OMPADOMAIN"/>
</dbReference>
<keyword evidence="3" id="KW-0998">Cell outer membrane</keyword>
<feature type="region of interest" description="Disordered" evidence="5">
    <location>
        <begin position="170"/>
        <end position="196"/>
    </location>
</feature>
<dbReference type="PATRIC" id="fig|552518.3.peg.494"/>
<gene>
    <name evidence="8" type="ORF">VZ95_00965</name>
</gene>
<evidence type="ECO:0000256" key="4">
    <source>
        <dbReference type="PROSITE-ProRule" id="PRU00473"/>
    </source>
</evidence>
<proteinExistence type="predicted"/>
<dbReference type="RefSeq" id="WP_045774216.1">
    <property type="nucleotide sequence ID" value="NZ_LAJY01000014.1"/>
</dbReference>
<dbReference type="InterPro" id="IPR006665">
    <property type="entry name" value="OmpA-like"/>
</dbReference>
<evidence type="ECO:0000256" key="3">
    <source>
        <dbReference type="ARBA" id="ARBA00023237"/>
    </source>
</evidence>
<dbReference type="PROSITE" id="PS51123">
    <property type="entry name" value="OMPA_2"/>
    <property type="match status" value="1"/>
</dbReference>